<name>A0A8T0EMZ0_ARGBR</name>
<protein>
    <recommendedName>
        <fullName evidence="1">Helitron helicase-like domain-containing protein</fullName>
    </recommendedName>
</protein>
<dbReference type="Proteomes" id="UP000807504">
    <property type="component" value="Unassembled WGS sequence"/>
</dbReference>
<dbReference type="InterPro" id="IPR025476">
    <property type="entry name" value="Helitron_helicase-like"/>
</dbReference>
<reference evidence="2" key="2">
    <citation type="submission" date="2020-06" db="EMBL/GenBank/DDBJ databases">
        <authorList>
            <person name="Sheffer M."/>
        </authorList>
    </citation>
    <scope>NUCLEOTIDE SEQUENCE</scope>
</reference>
<organism evidence="2 3">
    <name type="scientific">Argiope bruennichi</name>
    <name type="common">Wasp spider</name>
    <name type="synonym">Aranea bruennichi</name>
    <dbReference type="NCBI Taxonomy" id="94029"/>
    <lineage>
        <taxon>Eukaryota</taxon>
        <taxon>Metazoa</taxon>
        <taxon>Ecdysozoa</taxon>
        <taxon>Arthropoda</taxon>
        <taxon>Chelicerata</taxon>
        <taxon>Arachnida</taxon>
        <taxon>Araneae</taxon>
        <taxon>Araneomorphae</taxon>
        <taxon>Entelegynae</taxon>
        <taxon>Araneoidea</taxon>
        <taxon>Araneidae</taxon>
        <taxon>Argiope</taxon>
    </lineage>
</organism>
<feature type="domain" description="Helitron helicase-like" evidence="1">
    <location>
        <begin position="18"/>
        <end position="83"/>
    </location>
</feature>
<dbReference type="PANTHER" id="PTHR45786">
    <property type="entry name" value="DNA BINDING PROTEIN-LIKE"/>
    <property type="match status" value="1"/>
</dbReference>
<dbReference type="EMBL" id="JABXBU010002072">
    <property type="protein sequence ID" value="KAF8777097.1"/>
    <property type="molecule type" value="Genomic_DNA"/>
</dbReference>
<evidence type="ECO:0000313" key="3">
    <source>
        <dbReference type="Proteomes" id="UP000807504"/>
    </source>
</evidence>
<evidence type="ECO:0000259" key="1">
    <source>
        <dbReference type="Pfam" id="PF14214"/>
    </source>
</evidence>
<accession>A0A8T0EMZ0</accession>
<reference evidence="2" key="1">
    <citation type="journal article" date="2020" name="bioRxiv">
        <title>Chromosome-level reference genome of the European wasp spider Argiope bruennichi: a resource for studies on range expansion and evolutionary adaptation.</title>
        <authorList>
            <person name="Sheffer M.M."/>
            <person name="Hoppe A."/>
            <person name="Krehenwinkel H."/>
            <person name="Uhl G."/>
            <person name="Kuss A.W."/>
            <person name="Jensen L."/>
            <person name="Jensen C."/>
            <person name="Gillespie R.G."/>
            <person name="Hoff K.J."/>
            <person name="Prost S."/>
        </authorList>
    </citation>
    <scope>NUCLEOTIDE SEQUENCE</scope>
</reference>
<comment type="caution">
    <text evidence="2">The sequence shown here is derived from an EMBL/GenBank/DDBJ whole genome shotgun (WGS) entry which is preliminary data.</text>
</comment>
<evidence type="ECO:0000313" key="2">
    <source>
        <dbReference type="EMBL" id="KAF8777097.1"/>
    </source>
</evidence>
<keyword evidence="3" id="KW-1185">Reference proteome</keyword>
<proteinExistence type="predicted"/>
<gene>
    <name evidence="2" type="ORF">HNY73_014019</name>
</gene>
<dbReference type="PANTHER" id="PTHR45786:SF74">
    <property type="entry name" value="ATP-DEPENDENT DNA HELICASE"/>
    <property type="match status" value="1"/>
</dbReference>
<dbReference type="Pfam" id="PF14214">
    <property type="entry name" value="Helitron_like_N"/>
    <property type="match status" value="1"/>
</dbReference>
<sequence>MRSRTGAETNKKVSSSDFYAYRMVIRCNKDNVILRCRELCQQFMDDICVKVESERLRFLRHNQQKLLAEEYIHLRDAIMSDADITEIGNSIYYYRT</sequence>
<dbReference type="AlphaFoldDB" id="A0A8T0EMZ0"/>